<gene>
    <name evidence="2" type="ORF">Tco_0770357</name>
</gene>
<evidence type="ECO:0000256" key="1">
    <source>
        <dbReference type="SAM" id="Coils"/>
    </source>
</evidence>
<sequence>FEDLKYRYDKLRIELNKFESDLDSYKKGLVFVEEQLVFYKKNESILCDQIVVLKRDASFNESDINALKKQVERLKKEKEDNQFKIDNFENASKSLFTPPSIDLSNSGLEKFKQPEFEGYGVKVNKGASENVSKEVKQTSDAPIIEDWVSDCDEDETVVLESLNVQKPKQADQPRKDGIKTCFEQCEKGNWSKGTVLTKSSLVPFSTARKNFSRTAAPVSAARPFNTAVHKPFVNIAKPRTNAFQKSHSFLRRPFCQQTTFKNRNLSNKVNTVKANSVNTTKGKIMTSVVVKQGINAVKPTAYWAWRPKIKMINHVYKNTGSCISLATPGQTATGKESSNPFMAGSLPKTINANNVDKESQAPVMISDAEEYLISEDPVKQGRMERYIFEEVYRTARYKLNTASEYILLGMTEAKDSEVCKITRADGSSRFHGDIQALLRRLDRQDLRQLYSLVQERFKDHPLEGHDLDLWGDLRMLFDPNKEDDIWLNQQYWELLRWKLHEYSGVHSLFLDGTSIQINMLVEKKYPLKKEILEKMINLKIEAEEESTMAHELIKFIKSQIAEQS</sequence>
<dbReference type="EMBL" id="BQNB010011221">
    <property type="protein sequence ID" value="GJS87721.1"/>
    <property type="molecule type" value="Genomic_DNA"/>
</dbReference>
<evidence type="ECO:0000313" key="2">
    <source>
        <dbReference type="EMBL" id="GJS87721.1"/>
    </source>
</evidence>
<keyword evidence="3" id="KW-1185">Reference proteome</keyword>
<accession>A0ABQ4ZEM9</accession>
<organism evidence="2 3">
    <name type="scientific">Tanacetum coccineum</name>
    <dbReference type="NCBI Taxonomy" id="301880"/>
    <lineage>
        <taxon>Eukaryota</taxon>
        <taxon>Viridiplantae</taxon>
        <taxon>Streptophyta</taxon>
        <taxon>Embryophyta</taxon>
        <taxon>Tracheophyta</taxon>
        <taxon>Spermatophyta</taxon>
        <taxon>Magnoliopsida</taxon>
        <taxon>eudicotyledons</taxon>
        <taxon>Gunneridae</taxon>
        <taxon>Pentapetalae</taxon>
        <taxon>asterids</taxon>
        <taxon>campanulids</taxon>
        <taxon>Asterales</taxon>
        <taxon>Asteraceae</taxon>
        <taxon>Asteroideae</taxon>
        <taxon>Anthemideae</taxon>
        <taxon>Anthemidinae</taxon>
        <taxon>Tanacetum</taxon>
    </lineage>
</organism>
<feature type="coiled-coil region" evidence="1">
    <location>
        <begin position="57"/>
        <end position="91"/>
    </location>
</feature>
<keyword evidence="1" id="KW-0175">Coiled coil</keyword>
<reference evidence="2" key="1">
    <citation type="journal article" date="2022" name="Int. J. Mol. Sci.">
        <title>Draft Genome of Tanacetum Coccineum: Genomic Comparison of Closely Related Tanacetum-Family Plants.</title>
        <authorList>
            <person name="Yamashiro T."/>
            <person name="Shiraishi A."/>
            <person name="Nakayama K."/>
            <person name="Satake H."/>
        </authorList>
    </citation>
    <scope>NUCLEOTIDE SEQUENCE</scope>
</reference>
<reference evidence="2" key="2">
    <citation type="submission" date="2022-01" db="EMBL/GenBank/DDBJ databases">
        <authorList>
            <person name="Yamashiro T."/>
            <person name="Shiraishi A."/>
            <person name="Satake H."/>
            <person name="Nakayama K."/>
        </authorList>
    </citation>
    <scope>NUCLEOTIDE SEQUENCE</scope>
</reference>
<name>A0ABQ4ZEM9_9ASTR</name>
<feature type="coiled-coil region" evidence="1">
    <location>
        <begin position="1"/>
        <end position="28"/>
    </location>
</feature>
<feature type="non-terminal residue" evidence="2">
    <location>
        <position position="1"/>
    </location>
</feature>
<protein>
    <submittedName>
        <fullName evidence="2">Uncharacterized protein</fullName>
    </submittedName>
</protein>
<dbReference type="Proteomes" id="UP001151760">
    <property type="component" value="Unassembled WGS sequence"/>
</dbReference>
<proteinExistence type="predicted"/>
<evidence type="ECO:0000313" key="3">
    <source>
        <dbReference type="Proteomes" id="UP001151760"/>
    </source>
</evidence>
<comment type="caution">
    <text evidence="2">The sequence shown here is derived from an EMBL/GenBank/DDBJ whole genome shotgun (WGS) entry which is preliminary data.</text>
</comment>